<dbReference type="SUPFAM" id="SSF53850">
    <property type="entry name" value="Periplasmic binding protein-like II"/>
    <property type="match status" value="1"/>
</dbReference>
<evidence type="ECO:0000259" key="5">
    <source>
        <dbReference type="PROSITE" id="PS50931"/>
    </source>
</evidence>
<dbReference type="InterPro" id="IPR000847">
    <property type="entry name" value="LysR_HTH_N"/>
</dbReference>
<dbReference type="EMBL" id="SJST01000003">
    <property type="protein sequence ID" value="TCD14127.1"/>
    <property type="molecule type" value="Genomic_DNA"/>
</dbReference>
<dbReference type="InterPro" id="IPR058163">
    <property type="entry name" value="LysR-type_TF_proteobact-type"/>
</dbReference>
<dbReference type="SUPFAM" id="SSF46785">
    <property type="entry name" value="Winged helix' DNA-binding domain"/>
    <property type="match status" value="1"/>
</dbReference>
<dbReference type="Gene3D" id="3.40.190.290">
    <property type="match status" value="1"/>
</dbReference>
<dbReference type="InterPro" id="IPR036390">
    <property type="entry name" value="WH_DNA-bd_sf"/>
</dbReference>
<dbReference type="PANTHER" id="PTHR30537:SF3">
    <property type="entry name" value="TRANSCRIPTIONAL REGULATORY PROTEIN"/>
    <property type="match status" value="1"/>
</dbReference>
<feature type="domain" description="HTH lysR-type" evidence="5">
    <location>
        <begin position="13"/>
        <end position="70"/>
    </location>
</feature>
<evidence type="ECO:0000313" key="6">
    <source>
        <dbReference type="EMBL" id="TCD14127.1"/>
    </source>
</evidence>
<dbReference type="InterPro" id="IPR036388">
    <property type="entry name" value="WH-like_DNA-bd_sf"/>
</dbReference>
<dbReference type="InterPro" id="IPR005119">
    <property type="entry name" value="LysR_subst-bd"/>
</dbReference>
<accession>A0A4V2MPE4</accession>
<keyword evidence="2" id="KW-0805">Transcription regulation</keyword>
<dbReference type="AlphaFoldDB" id="A0A4V2MPE4"/>
<proteinExistence type="inferred from homology"/>
<evidence type="ECO:0000256" key="4">
    <source>
        <dbReference type="ARBA" id="ARBA00023163"/>
    </source>
</evidence>
<keyword evidence="7" id="KW-1185">Reference proteome</keyword>
<evidence type="ECO:0000256" key="1">
    <source>
        <dbReference type="ARBA" id="ARBA00009437"/>
    </source>
</evidence>
<dbReference type="PROSITE" id="PS50931">
    <property type="entry name" value="HTH_LYSR"/>
    <property type="match status" value="1"/>
</dbReference>
<dbReference type="Pfam" id="PF03466">
    <property type="entry name" value="LysR_substrate"/>
    <property type="match status" value="1"/>
</dbReference>
<comment type="similarity">
    <text evidence="1">Belongs to the LysR transcriptional regulatory family.</text>
</comment>
<keyword evidence="4" id="KW-0804">Transcription</keyword>
<sequence>MRANCRRGGGAMFDWNDMRIFLAVADEGSTLAASRKLAINQTTVSRRIRVLEHALGLTLFERDTRGYALTSQGSAMIGLAREMAAVAEKTVSRADHLGRASEGRIRVTAAHSSMAHWVLPLIAEFRKHNPDIHFETNAAEHYVSLEDGEADVAIRAADAIQGDTLIARKLPPVRWAIYCSKAYLAARGMPRSLDELASHPVLSYPEPMVEGVKLMKWLQQHMDSARIVSTVDSVVTMSASLRTEEAVGVLPCVEGDSLPDLVRCFNQEELTSGLWLVASRDAYQEPRVRKFLKFVGENFPKDGAEARF</sequence>
<dbReference type="Gene3D" id="1.10.10.10">
    <property type="entry name" value="Winged helix-like DNA-binding domain superfamily/Winged helix DNA-binding domain"/>
    <property type="match status" value="1"/>
</dbReference>
<reference evidence="6 7" key="1">
    <citation type="journal article" date="2015" name="Antonie Van Leeuwenhoek">
        <title>Oricola cellulosilytica gen. nov., sp. nov., a cellulose-degrading bacterium of the family Phyllobacteriaceae isolated from surface seashore water, and emended descriptions of Mesorhizobium loti and Phyllobacterium myrsinacearum.</title>
        <authorList>
            <person name="Hameed A."/>
            <person name="Shahina M."/>
            <person name="Lai W.A."/>
            <person name="Lin S.Y."/>
            <person name="Young L.S."/>
            <person name="Liu Y.C."/>
            <person name="Hsu Y.H."/>
            <person name="Young C.C."/>
        </authorList>
    </citation>
    <scope>NUCLEOTIDE SEQUENCE [LARGE SCALE GENOMIC DNA]</scope>
    <source>
        <strain evidence="6 7">KCTC 52183</strain>
    </source>
</reference>
<organism evidence="6 7">
    <name type="scientific">Oricola cellulosilytica</name>
    <dbReference type="NCBI Taxonomy" id="1429082"/>
    <lineage>
        <taxon>Bacteria</taxon>
        <taxon>Pseudomonadati</taxon>
        <taxon>Pseudomonadota</taxon>
        <taxon>Alphaproteobacteria</taxon>
        <taxon>Hyphomicrobiales</taxon>
        <taxon>Ahrensiaceae</taxon>
        <taxon>Oricola</taxon>
    </lineage>
</organism>
<keyword evidence="3" id="KW-0238">DNA-binding</keyword>
<dbReference type="Pfam" id="PF00126">
    <property type="entry name" value="HTH_1"/>
    <property type="match status" value="1"/>
</dbReference>
<dbReference type="Proteomes" id="UP000291301">
    <property type="component" value="Unassembled WGS sequence"/>
</dbReference>
<dbReference type="PANTHER" id="PTHR30537">
    <property type="entry name" value="HTH-TYPE TRANSCRIPTIONAL REGULATOR"/>
    <property type="match status" value="1"/>
</dbReference>
<dbReference type="GO" id="GO:0043565">
    <property type="term" value="F:sequence-specific DNA binding"/>
    <property type="evidence" value="ECO:0007669"/>
    <property type="project" value="TreeGrafter"/>
</dbReference>
<evidence type="ECO:0000256" key="2">
    <source>
        <dbReference type="ARBA" id="ARBA00023015"/>
    </source>
</evidence>
<dbReference type="GO" id="GO:0006351">
    <property type="term" value="P:DNA-templated transcription"/>
    <property type="evidence" value="ECO:0007669"/>
    <property type="project" value="TreeGrafter"/>
</dbReference>
<evidence type="ECO:0000256" key="3">
    <source>
        <dbReference type="ARBA" id="ARBA00023125"/>
    </source>
</evidence>
<protein>
    <submittedName>
        <fullName evidence="6">LysR family transcriptional regulator</fullName>
    </submittedName>
</protein>
<dbReference type="GO" id="GO:0003700">
    <property type="term" value="F:DNA-binding transcription factor activity"/>
    <property type="evidence" value="ECO:0007669"/>
    <property type="project" value="InterPro"/>
</dbReference>
<gene>
    <name evidence="6" type="ORF">E0D97_08515</name>
</gene>
<evidence type="ECO:0000313" key="7">
    <source>
        <dbReference type="Proteomes" id="UP000291301"/>
    </source>
</evidence>
<comment type="caution">
    <text evidence="6">The sequence shown here is derived from an EMBL/GenBank/DDBJ whole genome shotgun (WGS) entry which is preliminary data.</text>
</comment>
<name>A0A4V2MPE4_9HYPH</name>